<comment type="caution">
    <text evidence="4">The sequence shown here is derived from an EMBL/GenBank/DDBJ whole genome shotgun (WGS) entry which is preliminary data.</text>
</comment>
<dbReference type="Proteomes" id="UP001501000">
    <property type="component" value="Unassembled WGS sequence"/>
</dbReference>
<dbReference type="InterPro" id="IPR046253">
    <property type="entry name" value="DUF6286"/>
</dbReference>
<evidence type="ECO:0000313" key="4">
    <source>
        <dbReference type="EMBL" id="GAA3909596.1"/>
    </source>
</evidence>
<dbReference type="EMBL" id="BAABAJ010000005">
    <property type="protein sequence ID" value="GAA3909596.1"/>
    <property type="molecule type" value="Genomic_DNA"/>
</dbReference>
<evidence type="ECO:0000256" key="2">
    <source>
        <dbReference type="SAM" id="Phobius"/>
    </source>
</evidence>
<keyword evidence="5" id="KW-1185">Reference proteome</keyword>
<protein>
    <submittedName>
        <fullName evidence="4">DUF6286 domain-containing protein</fullName>
    </submittedName>
</protein>
<feature type="region of interest" description="Disordered" evidence="1">
    <location>
        <begin position="1"/>
        <end position="45"/>
    </location>
</feature>
<feature type="transmembrane region" description="Helical" evidence="2">
    <location>
        <begin position="110"/>
        <end position="132"/>
    </location>
</feature>
<accession>A0ABP7LXY5</accession>
<keyword evidence="2" id="KW-0472">Membrane</keyword>
<dbReference type="Pfam" id="PF19803">
    <property type="entry name" value="DUF6286"/>
    <property type="match status" value="1"/>
</dbReference>
<gene>
    <name evidence="4" type="ORF">GCM10022244_19520</name>
</gene>
<feature type="transmembrane region" description="Helical" evidence="2">
    <location>
        <begin position="64"/>
        <end position="85"/>
    </location>
</feature>
<dbReference type="RefSeq" id="WP_345280687.1">
    <property type="nucleotide sequence ID" value="NZ_BAABAJ010000005.1"/>
</dbReference>
<evidence type="ECO:0000256" key="1">
    <source>
        <dbReference type="SAM" id="MobiDB-lite"/>
    </source>
</evidence>
<keyword evidence="2" id="KW-0812">Transmembrane</keyword>
<evidence type="ECO:0000313" key="5">
    <source>
        <dbReference type="Proteomes" id="UP001501000"/>
    </source>
</evidence>
<proteinExistence type="predicted"/>
<name>A0ABP7LXY5_9ACTN</name>
<feature type="domain" description="DUF6286" evidence="3">
    <location>
        <begin position="121"/>
        <end position="224"/>
    </location>
</feature>
<organism evidence="4 5">
    <name type="scientific">Streptomyces gulbargensis</name>
    <dbReference type="NCBI Taxonomy" id="364901"/>
    <lineage>
        <taxon>Bacteria</taxon>
        <taxon>Bacillati</taxon>
        <taxon>Actinomycetota</taxon>
        <taxon>Actinomycetes</taxon>
        <taxon>Kitasatosporales</taxon>
        <taxon>Streptomycetaceae</taxon>
        <taxon>Streptomyces</taxon>
    </lineage>
</organism>
<reference evidence="5" key="1">
    <citation type="journal article" date="2019" name="Int. J. Syst. Evol. Microbiol.">
        <title>The Global Catalogue of Microorganisms (GCM) 10K type strain sequencing project: providing services to taxonomists for standard genome sequencing and annotation.</title>
        <authorList>
            <consortium name="The Broad Institute Genomics Platform"/>
            <consortium name="The Broad Institute Genome Sequencing Center for Infectious Disease"/>
            <person name="Wu L."/>
            <person name="Ma J."/>
        </authorList>
    </citation>
    <scope>NUCLEOTIDE SEQUENCE [LARGE SCALE GENOMIC DNA]</scope>
    <source>
        <strain evidence="5">JCM 16956</strain>
    </source>
</reference>
<keyword evidence="2" id="KW-1133">Transmembrane helix</keyword>
<sequence length="231" mass="24061">MTGTSPPGRGSGGEAEREPRAATTSGTGTGTTGSSPVPSAVPVLTDGAPPPPARRFWSVRRVPAALLAAVILGCAGLLLYDVAAVRADRSAMAWRRDLADDLATRPLDNAWVLAGAALAVLLGLWLLVLALTPGLRAVLPMRGAHSDLRAGLDREAAALTLRDRAMEVSGVQSVRVAVGRTKVGARAVSHFRDLDEVRADVERALETGIDALGLAHRPTLSVRVARPPRKG</sequence>
<evidence type="ECO:0000259" key="3">
    <source>
        <dbReference type="Pfam" id="PF19803"/>
    </source>
</evidence>